<protein>
    <recommendedName>
        <fullName evidence="4">Cytochrome c family protein</fullName>
    </recommendedName>
</protein>
<dbReference type="AlphaFoldDB" id="A0A4Y9SY41"/>
<proteinExistence type="predicted"/>
<reference evidence="2 3" key="1">
    <citation type="submission" date="2019-03" db="EMBL/GenBank/DDBJ databases">
        <title>Draft genome of Massilia hortus sp. nov., a novel bacterial species of the Oxalobacteraceae family.</title>
        <authorList>
            <person name="Peta V."/>
            <person name="Raths R."/>
            <person name="Bucking H."/>
        </authorList>
    </citation>
    <scope>NUCLEOTIDE SEQUENCE [LARGE SCALE GENOMIC DNA]</scope>
    <source>
        <strain evidence="2 3">ONC3</strain>
    </source>
</reference>
<name>A0A4Y9SY41_9BURK</name>
<organism evidence="2 3">
    <name type="scientific">Massilia horti</name>
    <dbReference type="NCBI Taxonomy" id="2562153"/>
    <lineage>
        <taxon>Bacteria</taxon>
        <taxon>Pseudomonadati</taxon>
        <taxon>Pseudomonadota</taxon>
        <taxon>Betaproteobacteria</taxon>
        <taxon>Burkholderiales</taxon>
        <taxon>Oxalobacteraceae</taxon>
        <taxon>Telluria group</taxon>
        <taxon>Massilia</taxon>
    </lineage>
</organism>
<dbReference type="Proteomes" id="UP000297258">
    <property type="component" value="Unassembled WGS sequence"/>
</dbReference>
<evidence type="ECO:0000256" key="1">
    <source>
        <dbReference type="SAM" id="SignalP"/>
    </source>
</evidence>
<dbReference type="RefSeq" id="WP_135190393.1">
    <property type="nucleotide sequence ID" value="NZ_SPUM01000094.1"/>
</dbReference>
<evidence type="ECO:0000313" key="3">
    <source>
        <dbReference type="Proteomes" id="UP000297258"/>
    </source>
</evidence>
<sequence length="473" mass="51030">MTTLLRTLMASMALLSLAGAAHAQNASSGGSTSNCLAPPKLGYVVPTDMVVTRQADANCFAWQEFIALNWAAQDGQRGQPDSKMPPASFGKPGDPRLTVWETYKESDQVFLADGRDPGPWNGQPVAAVKLLGGLNGKISAEPALDLSVFGQASPGAPWLTAQNKLLTLYERSVNEIEYNYIRDNKLYNASVQPGFAQAPGLNLPNGSIEIKAAWLELPNKADWPRFKIAKAVVTYPGMPPRTVVVGLTGLHIIHKTPLGQQFIWATFEHKQNAPDAQQVADKQLTPPYTYYNPSCNPATDYYRCVANADPTQVNSGKKRWYAAPIQVVRTTPISTRANNDVAGLNQYVWSQVIAPQSPDSVFLNYQLVNTLWSNQNTAVAPGARVPLPAPQLSPNTKQEPVANTTMETYVQNLTCLDCHASAPIAKGHLGNRLVPTKVYDAATAGSPATAANALASDYSFLFKTAKAPKKASP</sequence>
<dbReference type="EMBL" id="SPUM01000094">
    <property type="protein sequence ID" value="TFW31352.1"/>
    <property type="molecule type" value="Genomic_DNA"/>
</dbReference>
<feature type="chain" id="PRO_5021440650" description="Cytochrome c family protein" evidence="1">
    <location>
        <begin position="24"/>
        <end position="473"/>
    </location>
</feature>
<gene>
    <name evidence="2" type="ORF">E4O92_14225</name>
</gene>
<keyword evidence="3" id="KW-1185">Reference proteome</keyword>
<dbReference type="OrthoDB" id="280897at2"/>
<feature type="signal peptide" evidence="1">
    <location>
        <begin position="1"/>
        <end position="23"/>
    </location>
</feature>
<evidence type="ECO:0000313" key="2">
    <source>
        <dbReference type="EMBL" id="TFW31352.1"/>
    </source>
</evidence>
<evidence type="ECO:0008006" key="4">
    <source>
        <dbReference type="Google" id="ProtNLM"/>
    </source>
</evidence>
<comment type="caution">
    <text evidence="2">The sequence shown here is derived from an EMBL/GenBank/DDBJ whole genome shotgun (WGS) entry which is preliminary data.</text>
</comment>
<keyword evidence="1" id="KW-0732">Signal</keyword>
<accession>A0A4Y9SY41</accession>